<evidence type="ECO:0000313" key="2">
    <source>
        <dbReference type="Proteomes" id="UP000250235"/>
    </source>
</evidence>
<evidence type="ECO:0000313" key="1">
    <source>
        <dbReference type="EMBL" id="KZV34179.1"/>
    </source>
</evidence>
<dbReference type="Proteomes" id="UP000250235">
    <property type="component" value="Unassembled WGS sequence"/>
</dbReference>
<dbReference type="AlphaFoldDB" id="A0A2Z7BLD1"/>
<accession>A0A2Z7BLD1</accession>
<dbReference type="EMBL" id="KV005172">
    <property type="protein sequence ID" value="KZV34179.1"/>
    <property type="molecule type" value="Genomic_DNA"/>
</dbReference>
<sequence length="205" mass="22703">MVLGDQLLFPRGAVRCCITTIECRWRMLVELFPVLSCSSWRMLVELFPVLISVTWIEVGGWLCPLEIPCDLAGGFRAGATMSHSIFHWVRSGFPGCSAGRGDDPAEDAPGGLTFLDQSLNWDKLNFFDHLFFVRPKAKIFSHFSQRSGFQSSEVSGVRELSLSEKSGLQPTQVDVATGERDDVLTGGDCTVSLLLLPVEKLSFRE</sequence>
<gene>
    <name evidence="1" type="ORF">F511_40543</name>
</gene>
<reference evidence="1 2" key="1">
    <citation type="journal article" date="2015" name="Proc. Natl. Acad. Sci. U.S.A.">
        <title>The resurrection genome of Boea hygrometrica: A blueprint for survival of dehydration.</title>
        <authorList>
            <person name="Xiao L."/>
            <person name="Yang G."/>
            <person name="Zhang L."/>
            <person name="Yang X."/>
            <person name="Zhao S."/>
            <person name="Ji Z."/>
            <person name="Zhou Q."/>
            <person name="Hu M."/>
            <person name="Wang Y."/>
            <person name="Chen M."/>
            <person name="Xu Y."/>
            <person name="Jin H."/>
            <person name="Xiao X."/>
            <person name="Hu G."/>
            <person name="Bao F."/>
            <person name="Hu Y."/>
            <person name="Wan P."/>
            <person name="Li L."/>
            <person name="Deng X."/>
            <person name="Kuang T."/>
            <person name="Xiang C."/>
            <person name="Zhu J.K."/>
            <person name="Oliver M.J."/>
            <person name="He Y."/>
        </authorList>
    </citation>
    <scope>NUCLEOTIDE SEQUENCE [LARGE SCALE GENOMIC DNA]</scope>
    <source>
        <strain evidence="2">cv. XS01</strain>
    </source>
</reference>
<name>A0A2Z7BLD1_9LAMI</name>
<organism evidence="1 2">
    <name type="scientific">Dorcoceras hygrometricum</name>
    <dbReference type="NCBI Taxonomy" id="472368"/>
    <lineage>
        <taxon>Eukaryota</taxon>
        <taxon>Viridiplantae</taxon>
        <taxon>Streptophyta</taxon>
        <taxon>Embryophyta</taxon>
        <taxon>Tracheophyta</taxon>
        <taxon>Spermatophyta</taxon>
        <taxon>Magnoliopsida</taxon>
        <taxon>eudicotyledons</taxon>
        <taxon>Gunneridae</taxon>
        <taxon>Pentapetalae</taxon>
        <taxon>asterids</taxon>
        <taxon>lamiids</taxon>
        <taxon>Lamiales</taxon>
        <taxon>Gesneriaceae</taxon>
        <taxon>Didymocarpoideae</taxon>
        <taxon>Trichosporeae</taxon>
        <taxon>Loxocarpinae</taxon>
        <taxon>Dorcoceras</taxon>
    </lineage>
</organism>
<protein>
    <submittedName>
        <fullName evidence="1">Uncharacterized protein</fullName>
    </submittedName>
</protein>
<proteinExistence type="predicted"/>
<keyword evidence="2" id="KW-1185">Reference proteome</keyword>